<protein>
    <submittedName>
        <fullName evidence="2">DUF2244 domain-containing protein</fullName>
    </submittedName>
</protein>
<dbReference type="EMBL" id="CP099959">
    <property type="protein sequence ID" value="XCC58512.1"/>
    <property type="molecule type" value="Genomic_DNA"/>
</dbReference>
<dbReference type="AlphaFoldDB" id="A0AAU8A543"/>
<reference evidence="2" key="1">
    <citation type="submission" date="2022-06" db="EMBL/GenBank/DDBJ databases">
        <title>New Polynucleobacter species.</title>
        <authorList>
            <person name="Hahn M.W."/>
        </authorList>
    </citation>
    <scope>NUCLEOTIDE SEQUENCE</scope>
    <source>
        <strain evidence="2">UK-FUSCHL-C3</strain>
    </source>
</reference>
<evidence type="ECO:0000256" key="1">
    <source>
        <dbReference type="SAM" id="Phobius"/>
    </source>
</evidence>
<proteinExistence type="predicted"/>
<dbReference type="InterPro" id="IPR019253">
    <property type="entry name" value="DUF2244_TM"/>
</dbReference>
<feature type="transmembrane region" description="Helical" evidence="1">
    <location>
        <begin position="38"/>
        <end position="57"/>
    </location>
</feature>
<evidence type="ECO:0000313" key="2">
    <source>
        <dbReference type="EMBL" id="XCC58512.1"/>
    </source>
</evidence>
<accession>A0AAU8A543</accession>
<keyword evidence="1" id="KW-0812">Transmembrane</keyword>
<gene>
    <name evidence="2" type="ORF">NKE59_04300</name>
</gene>
<organism evidence="2">
    <name type="scientific">Polynucleobacter sp. UK-FUSCHL-C3</name>
    <dbReference type="NCBI Taxonomy" id="2955208"/>
    <lineage>
        <taxon>Bacteria</taxon>
        <taxon>Pseudomonadati</taxon>
        <taxon>Pseudomonadota</taxon>
        <taxon>Betaproteobacteria</taxon>
        <taxon>Burkholderiales</taxon>
        <taxon>Burkholderiaceae</taxon>
        <taxon>Polynucleobacter</taxon>
    </lineage>
</organism>
<keyword evidence="1" id="KW-0472">Membrane</keyword>
<name>A0AAU8A543_9BURK</name>
<sequence length="140" mass="16213">MKRNCSFTPRQVGYFYLSMLMFSSIIATYFLVQGIWMILPFTIIELTALGIALLIYARHALDYESIAIDGSSVTVEKNIGGKLERHEFNTKWLQLKQEEDGKRLIRIEQSDQELSIGIFVPVDARAQFFKDLRQQIRCES</sequence>
<keyword evidence="1" id="KW-1133">Transmembrane helix</keyword>
<dbReference type="RefSeq" id="WP_353439764.1">
    <property type="nucleotide sequence ID" value="NZ_CP099959.1"/>
</dbReference>
<dbReference type="Pfam" id="PF10003">
    <property type="entry name" value="DUF2244"/>
    <property type="match status" value="1"/>
</dbReference>
<feature type="transmembrane region" description="Helical" evidence="1">
    <location>
        <begin position="12"/>
        <end position="32"/>
    </location>
</feature>